<dbReference type="NCBIfam" id="TIGR00407">
    <property type="entry name" value="proA"/>
    <property type="match status" value="1"/>
</dbReference>
<accession>A0A0F9R366</accession>
<dbReference type="HAMAP" id="MF_00412">
    <property type="entry name" value="ProA"/>
    <property type="match status" value="1"/>
</dbReference>
<dbReference type="InterPro" id="IPR016162">
    <property type="entry name" value="Ald_DH_N"/>
</dbReference>
<dbReference type="Gene3D" id="3.40.309.10">
    <property type="entry name" value="Aldehyde Dehydrogenase, Chain A, domain 2"/>
    <property type="match status" value="1"/>
</dbReference>
<dbReference type="GO" id="GO:0050661">
    <property type="term" value="F:NADP binding"/>
    <property type="evidence" value="ECO:0007669"/>
    <property type="project" value="InterPro"/>
</dbReference>
<evidence type="ECO:0000256" key="5">
    <source>
        <dbReference type="ARBA" id="ARBA00022857"/>
    </source>
</evidence>
<dbReference type="CDD" id="cd07079">
    <property type="entry name" value="ALDH_F18-19_ProA-GPR"/>
    <property type="match status" value="1"/>
</dbReference>
<dbReference type="InterPro" id="IPR000965">
    <property type="entry name" value="GPR_dom"/>
</dbReference>
<evidence type="ECO:0000259" key="8">
    <source>
        <dbReference type="Pfam" id="PF00171"/>
    </source>
</evidence>
<evidence type="ECO:0000256" key="2">
    <source>
        <dbReference type="ARBA" id="ARBA00013002"/>
    </source>
</evidence>
<organism evidence="9">
    <name type="scientific">marine sediment metagenome</name>
    <dbReference type="NCBI Taxonomy" id="412755"/>
    <lineage>
        <taxon>unclassified sequences</taxon>
        <taxon>metagenomes</taxon>
        <taxon>ecological metagenomes</taxon>
    </lineage>
</organism>
<evidence type="ECO:0000256" key="6">
    <source>
        <dbReference type="ARBA" id="ARBA00023002"/>
    </source>
</evidence>
<dbReference type="PIRSF" id="PIRSF000151">
    <property type="entry name" value="GPR"/>
    <property type="match status" value="1"/>
</dbReference>
<dbReference type="EMBL" id="LAZR01004088">
    <property type="protein sequence ID" value="KKN11913.1"/>
    <property type="molecule type" value="Genomic_DNA"/>
</dbReference>
<dbReference type="InterPro" id="IPR020593">
    <property type="entry name" value="G-glutamylP_reductase_CS"/>
</dbReference>
<proteinExistence type="inferred from homology"/>
<dbReference type="Gene3D" id="3.40.605.10">
    <property type="entry name" value="Aldehyde Dehydrogenase, Chain A, domain 1"/>
    <property type="match status" value="1"/>
</dbReference>
<sequence>MSKITDPIDVLGAKAKAASRKLYSVTTDTKNKALTEMAKAIKSGTEQILQANNEDMRVAAAKGTTAALLDRLLLNEERVLDMAKALVDIADLDDPIGKVVDEWKRPNDLDIKRVRVPLGVIGVIYEARPNVTVEAAGLCLKTSNAVILRGGSLAFNTNKALVDILQVAASKAGVPDNAIAMIEDVSHETADKFMALQDLDVLIPRGGEKLKEAVVEKAKVPVLWAAAGNCHTYVDKDADIDMARNIAINAKVQRPGVCNAMETLLVHKDIAERFLPETIKELQENDVEIRGDETTKSLASDVKEATDGDYYTEFLDLILAIKVVNSVDEAIEHINKFGTLHSEAIVTADEKTAEKFKTNVDAAVVYVNASTRFTDGGEFGLGAEMGISTQKLHVRGPMGLEALTSTKYVIEGNGQVRG</sequence>
<dbReference type="InterPro" id="IPR016161">
    <property type="entry name" value="Ald_DH/histidinol_DH"/>
</dbReference>
<keyword evidence="5" id="KW-0521">NADP</keyword>
<dbReference type="FunFam" id="3.40.309.10:FF:000006">
    <property type="entry name" value="Gamma-glutamyl phosphate reductase"/>
    <property type="match status" value="1"/>
</dbReference>
<evidence type="ECO:0000256" key="4">
    <source>
        <dbReference type="ARBA" id="ARBA00022650"/>
    </source>
</evidence>
<keyword evidence="4" id="KW-0641">Proline biosynthesis</keyword>
<dbReference type="Pfam" id="PF00171">
    <property type="entry name" value="Aldedh"/>
    <property type="match status" value="2"/>
</dbReference>
<evidence type="ECO:0000256" key="3">
    <source>
        <dbReference type="ARBA" id="ARBA00022605"/>
    </source>
</evidence>
<feature type="domain" description="Aldehyde dehydrogenase" evidence="8">
    <location>
        <begin position="13"/>
        <end position="294"/>
    </location>
</feature>
<feature type="domain" description="Aldehyde dehydrogenase" evidence="8">
    <location>
        <begin position="318"/>
        <end position="380"/>
    </location>
</feature>
<evidence type="ECO:0000256" key="7">
    <source>
        <dbReference type="ARBA" id="ARBA00049024"/>
    </source>
</evidence>
<keyword evidence="3" id="KW-0028">Amino-acid biosynthesis</keyword>
<comment type="caution">
    <text evidence="9">The sequence shown here is derived from an EMBL/GenBank/DDBJ whole genome shotgun (WGS) entry which is preliminary data.</text>
</comment>
<evidence type="ECO:0000313" key="9">
    <source>
        <dbReference type="EMBL" id="KKN11913.1"/>
    </source>
</evidence>
<dbReference type="InterPro" id="IPR015590">
    <property type="entry name" value="Aldehyde_DH_dom"/>
</dbReference>
<evidence type="ECO:0000256" key="1">
    <source>
        <dbReference type="ARBA" id="ARBA00004985"/>
    </source>
</evidence>
<keyword evidence="6" id="KW-0560">Oxidoreductase</keyword>
<gene>
    <name evidence="9" type="ORF">LCGC14_1021780</name>
</gene>
<dbReference type="AlphaFoldDB" id="A0A0F9R366"/>
<dbReference type="UniPathway" id="UPA00098">
    <property type="reaction ID" value="UER00360"/>
</dbReference>
<reference evidence="9" key="1">
    <citation type="journal article" date="2015" name="Nature">
        <title>Complex archaea that bridge the gap between prokaryotes and eukaryotes.</title>
        <authorList>
            <person name="Spang A."/>
            <person name="Saw J.H."/>
            <person name="Jorgensen S.L."/>
            <person name="Zaremba-Niedzwiedzka K."/>
            <person name="Martijn J."/>
            <person name="Lind A.E."/>
            <person name="van Eijk R."/>
            <person name="Schleper C."/>
            <person name="Guy L."/>
            <person name="Ettema T.J."/>
        </authorList>
    </citation>
    <scope>NUCLEOTIDE SEQUENCE</scope>
</reference>
<dbReference type="PANTHER" id="PTHR11063:SF8">
    <property type="entry name" value="DELTA-1-PYRROLINE-5-CARBOXYLATE SYNTHASE"/>
    <property type="match status" value="1"/>
</dbReference>
<dbReference type="PROSITE" id="PS01223">
    <property type="entry name" value="PROA"/>
    <property type="match status" value="1"/>
</dbReference>
<name>A0A0F9R366_9ZZZZ</name>
<comment type="catalytic activity">
    <reaction evidence="7">
        <text>L-glutamate 5-semialdehyde + phosphate + NADP(+) = L-glutamyl 5-phosphate + NADPH + H(+)</text>
        <dbReference type="Rhea" id="RHEA:19541"/>
        <dbReference type="ChEBI" id="CHEBI:15378"/>
        <dbReference type="ChEBI" id="CHEBI:43474"/>
        <dbReference type="ChEBI" id="CHEBI:57783"/>
        <dbReference type="ChEBI" id="CHEBI:58066"/>
        <dbReference type="ChEBI" id="CHEBI:58274"/>
        <dbReference type="ChEBI" id="CHEBI:58349"/>
        <dbReference type="EC" id="1.2.1.41"/>
    </reaction>
</comment>
<comment type="pathway">
    <text evidence="1">Amino-acid biosynthesis; L-proline biosynthesis; L-glutamate 5-semialdehyde from L-glutamate: step 2/2.</text>
</comment>
<dbReference type="GO" id="GO:0004350">
    <property type="term" value="F:glutamate-5-semialdehyde dehydrogenase activity"/>
    <property type="evidence" value="ECO:0007669"/>
    <property type="project" value="UniProtKB-EC"/>
</dbReference>
<dbReference type="GO" id="GO:0055129">
    <property type="term" value="P:L-proline biosynthetic process"/>
    <property type="evidence" value="ECO:0007669"/>
    <property type="project" value="UniProtKB-UniPathway"/>
</dbReference>
<dbReference type="EC" id="1.2.1.41" evidence="2"/>
<dbReference type="PANTHER" id="PTHR11063">
    <property type="entry name" value="GLUTAMATE SEMIALDEHYDE DEHYDROGENASE"/>
    <property type="match status" value="1"/>
</dbReference>
<dbReference type="NCBIfam" id="NF001221">
    <property type="entry name" value="PRK00197.1"/>
    <property type="match status" value="1"/>
</dbReference>
<dbReference type="SUPFAM" id="SSF53720">
    <property type="entry name" value="ALDH-like"/>
    <property type="match status" value="1"/>
</dbReference>
<dbReference type="InterPro" id="IPR016163">
    <property type="entry name" value="Ald_DH_C"/>
</dbReference>
<dbReference type="InterPro" id="IPR012134">
    <property type="entry name" value="Glu-5-SA_DH"/>
</dbReference>
<protein>
    <recommendedName>
        <fullName evidence="2">glutamate-5-semialdehyde dehydrogenase</fullName>
        <ecNumber evidence="2">1.2.1.41</ecNumber>
    </recommendedName>
</protein>